<dbReference type="InterPro" id="IPR023575">
    <property type="entry name" value="Ribosomal_uS19_SF"/>
</dbReference>
<dbReference type="InterPro" id="IPR020934">
    <property type="entry name" value="Ribosomal_uS19_CS"/>
</dbReference>
<dbReference type="AlphaFoldDB" id="A0A1J0RDA6"/>
<dbReference type="PROSITE" id="PS00323">
    <property type="entry name" value="RIBOSOMAL_S19"/>
    <property type="match status" value="1"/>
</dbReference>
<proteinExistence type="inferred from homology"/>
<keyword evidence="3 4" id="KW-0687">Ribonucleoprotein</keyword>
<geneLocation type="mitochondrion" evidence="5"/>
<dbReference type="RefSeq" id="YP_009326059.1">
    <property type="nucleotide sequence ID" value="NC_032029.1"/>
</dbReference>
<evidence type="ECO:0000256" key="4">
    <source>
        <dbReference type="RuleBase" id="RU003485"/>
    </source>
</evidence>
<evidence type="ECO:0000313" key="5">
    <source>
        <dbReference type="EMBL" id="APD75820.1"/>
    </source>
</evidence>
<name>A0A1J0RDA6_9STRA</name>
<dbReference type="InterPro" id="IPR002222">
    <property type="entry name" value="Ribosomal_uS19"/>
</dbReference>
<keyword evidence="2 4" id="KW-0689">Ribosomal protein</keyword>
<protein>
    <submittedName>
        <fullName evidence="5">Ribosomal protein S19</fullName>
    </submittedName>
</protein>
<organism evidence="5">
    <name type="scientific">Asterionella formosa</name>
    <dbReference type="NCBI Taxonomy" id="210441"/>
    <lineage>
        <taxon>Eukaryota</taxon>
        <taxon>Sar</taxon>
        <taxon>Stramenopiles</taxon>
        <taxon>Ochrophyta</taxon>
        <taxon>Bacillariophyta</taxon>
        <taxon>Fragilariophyceae</taxon>
        <taxon>Fragilariophycidae</taxon>
        <taxon>Fragilariales</taxon>
        <taxon>Fragilariaceae</taxon>
        <taxon>Asterionella</taxon>
    </lineage>
</organism>
<accession>A0A1J0RDA6</accession>
<dbReference type="GO" id="GO:0003723">
    <property type="term" value="F:RNA binding"/>
    <property type="evidence" value="ECO:0007669"/>
    <property type="project" value="InterPro"/>
</dbReference>
<dbReference type="Gene3D" id="3.30.860.10">
    <property type="entry name" value="30s Ribosomal Protein S19, Chain A"/>
    <property type="match status" value="1"/>
</dbReference>
<dbReference type="GeneID" id="30510684"/>
<sequence>MARANWKGPYFKNQKVNNYKNIGLRNSEIMPSFVGKIYYTHNGKSNIKIIVLEEMVGFKFGEFSFTRKEFFFSKNNGTKS</sequence>
<dbReference type="PIRSF" id="PIRSF002144">
    <property type="entry name" value="Ribosomal_S19"/>
    <property type="match status" value="1"/>
</dbReference>
<gene>
    <name evidence="5" type="primary">rps19</name>
    <name evidence="5" type="ORF">BGL49_008</name>
</gene>
<reference evidence="5" key="1">
    <citation type="submission" date="2016-10" db="EMBL/GenBank/DDBJ databases">
        <title>Complete mitochondrial genome of the freshwater diatom Asterionella formosa.</title>
        <authorList>
            <person name="Villain A."/>
            <person name="Kojadinovic M."/>
            <person name="Puppo C."/>
            <person name="Prioretti L."/>
            <person name="Hubert P."/>
            <person name="Zhang Y."/>
            <person name="Gregori G."/>
            <person name="Roulet A."/>
            <person name="Roques C."/>
            <person name="Claverie J.-M."/>
            <person name="Gontero B."/>
            <person name="Blanc G."/>
        </authorList>
    </citation>
    <scope>NUCLEOTIDE SEQUENCE</scope>
    <source>
        <strain evidence="5">BGM1</strain>
    </source>
</reference>
<comment type="similarity">
    <text evidence="1 4">Belongs to the universal ribosomal protein uS19 family.</text>
</comment>
<dbReference type="HAMAP" id="MF_00531">
    <property type="entry name" value="Ribosomal_uS19"/>
    <property type="match status" value="1"/>
</dbReference>
<dbReference type="SUPFAM" id="SSF54570">
    <property type="entry name" value="Ribosomal protein S19"/>
    <property type="match status" value="1"/>
</dbReference>
<dbReference type="GO" id="GO:0006412">
    <property type="term" value="P:translation"/>
    <property type="evidence" value="ECO:0007669"/>
    <property type="project" value="InterPro"/>
</dbReference>
<dbReference type="PRINTS" id="PR00975">
    <property type="entry name" value="RIBOSOMALS19"/>
</dbReference>
<keyword evidence="5" id="KW-0496">Mitochondrion</keyword>
<dbReference type="GO" id="GO:0005840">
    <property type="term" value="C:ribosome"/>
    <property type="evidence" value="ECO:0007669"/>
    <property type="project" value="UniProtKB-KW"/>
</dbReference>
<dbReference type="GO" id="GO:0003735">
    <property type="term" value="F:structural constituent of ribosome"/>
    <property type="evidence" value="ECO:0007669"/>
    <property type="project" value="InterPro"/>
</dbReference>
<evidence type="ECO:0000256" key="1">
    <source>
        <dbReference type="ARBA" id="ARBA00007345"/>
    </source>
</evidence>
<evidence type="ECO:0000256" key="3">
    <source>
        <dbReference type="ARBA" id="ARBA00023274"/>
    </source>
</evidence>
<dbReference type="Pfam" id="PF00203">
    <property type="entry name" value="Ribosomal_S19"/>
    <property type="match status" value="1"/>
</dbReference>
<dbReference type="GO" id="GO:1990904">
    <property type="term" value="C:ribonucleoprotein complex"/>
    <property type="evidence" value="ECO:0007669"/>
    <property type="project" value="UniProtKB-KW"/>
</dbReference>
<dbReference type="EMBL" id="KY021079">
    <property type="protein sequence ID" value="APD75820.1"/>
    <property type="molecule type" value="Genomic_DNA"/>
</dbReference>
<evidence type="ECO:0000256" key="2">
    <source>
        <dbReference type="ARBA" id="ARBA00022980"/>
    </source>
</evidence>